<protein>
    <submittedName>
        <fullName evidence="1">Uncharacterized protein</fullName>
    </submittedName>
</protein>
<name>A0A1C8HQ27_BPPP4</name>
<proteinExistence type="predicted"/>
<dbReference type="EMBL" id="KU884563">
    <property type="protein sequence ID" value="ANA48963.1"/>
    <property type="molecule type" value="Genomic_DNA"/>
</dbReference>
<accession>A0A1C8HQ27</accession>
<dbReference type="Proteomes" id="UP000230640">
    <property type="component" value="Segment"/>
</dbReference>
<gene>
    <name evidence="1" type="ORF">PaMx41_ORF1</name>
</gene>
<sequence>MSEAQVIKFPGLIVTNEVSQQVEGKGRVKVGEWSSYIPSLEEFGLAVIPKLKADGTPDLTEDGLYQYEGLAEAFLYRSVVSTCKADARNKLQTKTATLRPGCKMPENFVEVITPSERQASVVFAERRALIAAWSEFVSNLPKSEGVKKLAISFFNQPEGLLAQPENVRNAVLGWVNEFGEALVNAEQLSEWQAGFLQKIAEYCEQDPAELDW</sequence>
<keyword evidence="2" id="KW-1185">Reference proteome</keyword>
<reference evidence="1 2" key="1">
    <citation type="journal article" date="2016" name="Appl. Environ. Microbiol.">
        <title>Genomic and Transcriptional Mapping of PaMx41, Archetype of a New Lineage of Bacteriophages Infecting Pseudomonas aeruginosa.</title>
        <authorList>
            <person name="Cruz-Plancarte I."/>
            <person name="Cazares A."/>
            <person name="Guarneros G."/>
        </authorList>
    </citation>
    <scope>NUCLEOTIDE SEQUENCE [LARGE SCALE GENOMIC DNA]</scope>
</reference>
<evidence type="ECO:0000313" key="1">
    <source>
        <dbReference type="EMBL" id="ANA48963.1"/>
    </source>
</evidence>
<evidence type="ECO:0000313" key="2">
    <source>
        <dbReference type="Proteomes" id="UP000230640"/>
    </source>
</evidence>
<organism evidence="1 2">
    <name type="scientific">Pseudomonas phage PaMx41</name>
    <dbReference type="NCBI Taxonomy" id="1815976"/>
    <lineage>
        <taxon>Viruses</taxon>
        <taxon>Duplodnaviria</taxon>
        <taxon>Heunggongvirae</taxon>
        <taxon>Uroviricota</taxon>
        <taxon>Caudoviricetes</taxon>
        <taxon>Fredfastierviridae</taxon>
        <taxon>Jamesmcgillvirus</taxon>
        <taxon>Jamesmcgillvirus PaMx41</taxon>
    </lineage>
</organism>